<reference evidence="1 2" key="1">
    <citation type="submission" date="2016-11" db="EMBL/GenBank/DDBJ databases">
        <title>Interaction between Lactobacillus species and yeast in water kefir.</title>
        <authorList>
            <person name="Behr J."/>
            <person name="Xu D."/>
            <person name="Vogel R.F."/>
        </authorList>
    </citation>
    <scope>NUCLEOTIDE SEQUENCE [LARGE SCALE GENOMIC DNA]</scope>
    <source>
        <strain evidence="1 2">TMW 1.1822</strain>
    </source>
</reference>
<name>A0A3S6QLS0_9LACO</name>
<dbReference type="Pfam" id="PF16110">
    <property type="entry name" value="DUF4828"/>
    <property type="match status" value="1"/>
</dbReference>
<organism evidence="1 2">
    <name type="scientific">Liquorilactobacillus hordei</name>
    <dbReference type="NCBI Taxonomy" id="468911"/>
    <lineage>
        <taxon>Bacteria</taxon>
        <taxon>Bacillati</taxon>
        <taxon>Bacillota</taxon>
        <taxon>Bacilli</taxon>
        <taxon>Lactobacillales</taxon>
        <taxon>Lactobacillaceae</taxon>
        <taxon>Liquorilactobacillus</taxon>
    </lineage>
</organism>
<evidence type="ECO:0000313" key="2">
    <source>
        <dbReference type="Proteomes" id="UP000314960"/>
    </source>
</evidence>
<protein>
    <recommendedName>
        <fullName evidence="3">DUF4828 domain-containing protein</fullName>
    </recommendedName>
</protein>
<sequence>MMLKKIIIKWLQKLSTPFLNNMAPRSTPKSPSSLIADCIGKWCFKDQNQVTRDLNISKDLAVTLDDYPLDVKIKQLDKTKLSLIDHYGFRLIIYFKNNIPYKFYDETENQVFDLLPN</sequence>
<dbReference type="KEGG" id="lhw:BSQ49_00720"/>
<dbReference type="Proteomes" id="UP000314960">
    <property type="component" value="Chromosome"/>
</dbReference>
<dbReference type="AlphaFoldDB" id="A0A3S6QLS0"/>
<dbReference type="InterPro" id="IPR032254">
    <property type="entry name" value="DUF4828"/>
</dbReference>
<evidence type="ECO:0008006" key="3">
    <source>
        <dbReference type="Google" id="ProtNLM"/>
    </source>
</evidence>
<gene>
    <name evidence="1" type="ORF">BSQ49_00720</name>
</gene>
<dbReference type="RefSeq" id="WP_141052581.1">
    <property type="nucleotide sequence ID" value="NZ_CP018176.1"/>
</dbReference>
<dbReference type="EMBL" id="CP018176">
    <property type="protein sequence ID" value="AUJ28862.1"/>
    <property type="molecule type" value="Genomic_DNA"/>
</dbReference>
<proteinExistence type="predicted"/>
<evidence type="ECO:0000313" key="1">
    <source>
        <dbReference type="EMBL" id="AUJ28862.1"/>
    </source>
</evidence>
<accession>A0A3S6QLS0</accession>